<dbReference type="GO" id="GO:0016887">
    <property type="term" value="F:ATP hydrolysis activity"/>
    <property type="evidence" value="ECO:0007669"/>
    <property type="project" value="RHEA"/>
</dbReference>
<proteinExistence type="inferred from homology"/>
<dbReference type="Pfam" id="PF13361">
    <property type="entry name" value="UvrD_C"/>
    <property type="match status" value="2"/>
</dbReference>
<evidence type="ECO:0000256" key="1">
    <source>
        <dbReference type="ARBA" id="ARBA00009922"/>
    </source>
</evidence>
<dbReference type="EMBL" id="FQVG01000013">
    <property type="protein sequence ID" value="SHE72223.1"/>
    <property type="molecule type" value="Genomic_DNA"/>
</dbReference>
<dbReference type="PANTHER" id="PTHR11070:SF2">
    <property type="entry name" value="ATP-DEPENDENT DNA HELICASE SRS2"/>
    <property type="match status" value="1"/>
</dbReference>
<dbReference type="InterPro" id="IPR027417">
    <property type="entry name" value="P-loop_NTPase"/>
</dbReference>
<dbReference type="CDD" id="cd18807">
    <property type="entry name" value="SF1_C_UvrD"/>
    <property type="match status" value="1"/>
</dbReference>
<sequence length="519" mass="61073">MLSLFDKLNSFQRRAVETDEKYVALRASVGSGKTTVIVYRVLYLHLIKKVPLNKIMVVTFTNKAAEELKERLKNNIDEEIKYIGTFHSIANRILRENVDIDRYGYTRDFKIITYEEAGEILNNIVKEGRLNIKYKSKIQKRIEEFKNGNLLYANMKKEDDIEKLYEEYKRVKKEKNIMDYEDLIINCCDFLNEELDFEHIIVDEFQDTDYMQLKLIEKIAGKRGSIFVVGDPNQTIYSFRTGTKNIFNSFIEKYNARTYDLPINYRSTRTITEAAAALIGEKIHCEREYGEPIKITSHYDAFNEANYILRRIKELKEKGVYLKDIAVLFRRQAQGELLYDVLSREVECEFIKGLETEQDRINRESVKLLTLHSSKGLEFRYVFIVGVNEGNIPISTKREIEEEELRLFFVGVTRAKEALEISYIKSPSYFGFKGYKSQYISMLPKNLLLEQDNSSKYTLNEIYDMLRLEKEKKNIEKKVTHKKYGEGVVIYEDDNVLKVKFDSYGEKEFLKLFCQGEFI</sequence>
<reference evidence="14" key="1">
    <citation type="submission" date="2016-11" db="EMBL/GenBank/DDBJ databases">
        <authorList>
            <person name="Varghese N."/>
            <person name="Submissions S."/>
        </authorList>
    </citation>
    <scope>NUCLEOTIDE SEQUENCE [LARGE SCALE GENOMIC DNA]</scope>
    <source>
        <strain evidence="14">DSM 10124</strain>
    </source>
</reference>
<dbReference type="Proteomes" id="UP000184423">
    <property type="component" value="Unassembled WGS sequence"/>
</dbReference>
<dbReference type="PANTHER" id="PTHR11070">
    <property type="entry name" value="UVRD / RECB / PCRA DNA HELICASE FAMILY MEMBER"/>
    <property type="match status" value="1"/>
</dbReference>
<gene>
    <name evidence="13" type="ORF">SAMN02746091_00981</name>
</gene>
<dbReference type="EC" id="5.6.2.4" evidence="9"/>
<organism evidence="13 14">
    <name type="scientific">Caloramator proteoclasticus DSM 10124</name>
    <dbReference type="NCBI Taxonomy" id="1121262"/>
    <lineage>
        <taxon>Bacteria</taxon>
        <taxon>Bacillati</taxon>
        <taxon>Bacillota</taxon>
        <taxon>Clostridia</taxon>
        <taxon>Eubacteriales</taxon>
        <taxon>Clostridiaceae</taxon>
        <taxon>Caloramator</taxon>
    </lineage>
</organism>
<keyword evidence="7" id="KW-0413">Isomerase</keyword>
<evidence type="ECO:0000256" key="11">
    <source>
        <dbReference type="PROSITE-ProRule" id="PRU00560"/>
    </source>
</evidence>
<dbReference type="Gene3D" id="1.10.10.160">
    <property type="match status" value="1"/>
</dbReference>
<dbReference type="InterPro" id="IPR014017">
    <property type="entry name" value="DNA_helicase_UvrD-like_C"/>
</dbReference>
<evidence type="ECO:0000256" key="10">
    <source>
        <dbReference type="ARBA" id="ARBA00048988"/>
    </source>
</evidence>
<evidence type="ECO:0000256" key="3">
    <source>
        <dbReference type="ARBA" id="ARBA00022801"/>
    </source>
</evidence>
<accession>A0A1M4VTT9</accession>
<dbReference type="Gene3D" id="3.40.50.300">
    <property type="entry name" value="P-loop containing nucleotide triphosphate hydrolases"/>
    <property type="match status" value="3"/>
</dbReference>
<dbReference type="AlphaFoldDB" id="A0A1M4VTT9"/>
<dbReference type="GO" id="GO:0005524">
    <property type="term" value="F:ATP binding"/>
    <property type="evidence" value="ECO:0007669"/>
    <property type="project" value="UniProtKB-UniRule"/>
</dbReference>
<keyword evidence="2 11" id="KW-0547">Nucleotide-binding</keyword>
<keyword evidence="14" id="KW-1185">Reference proteome</keyword>
<dbReference type="CDD" id="cd17932">
    <property type="entry name" value="DEXQc_UvrD"/>
    <property type="match status" value="1"/>
</dbReference>
<keyword evidence="3 11" id="KW-0378">Hydrolase</keyword>
<dbReference type="RefSeq" id="WP_073248127.1">
    <property type="nucleotide sequence ID" value="NZ_FQVG01000013.1"/>
</dbReference>
<evidence type="ECO:0000313" key="13">
    <source>
        <dbReference type="EMBL" id="SHE72223.1"/>
    </source>
</evidence>
<protein>
    <recommendedName>
        <fullName evidence="9">DNA 3'-5' helicase</fullName>
        <ecNumber evidence="9">5.6.2.4</ecNumber>
    </recommendedName>
</protein>
<evidence type="ECO:0000256" key="7">
    <source>
        <dbReference type="ARBA" id="ARBA00023235"/>
    </source>
</evidence>
<evidence type="ECO:0000313" key="14">
    <source>
        <dbReference type="Proteomes" id="UP000184423"/>
    </source>
</evidence>
<evidence type="ECO:0000256" key="4">
    <source>
        <dbReference type="ARBA" id="ARBA00022806"/>
    </source>
</evidence>
<dbReference type="Pfam" id="PF00580">
    <property type="entry name" value="UvrD-helicase"/>
    <property type="match status" value="1"/>
</dbReference>
<dbReference type="GO" id="GO:0000725">
    <property type="term" value="P:recombinational repair"/>
    <property type="evidence" value="ECO:0007669"/>
    <property type="project" value="TreeGrafter"/>
</dbReference>
<dbReference type="GO" id="GO:0043138">
    <property type="term" value="F:3'-5' DNA helicase activity"/>
    <property type="evidence" value="ECO:0007669"/>
    <property type="project" value="UniProtKB-EC"/>
</dbReference>
<dbReference type="GO" id="GO:0003677">
    <property type="term" value="F:DNA binding"/>
    <property type="evidence" value="ECO:0007669"/>
    <property type="project" value="UniProtKB-KW"/>
</dbReference>
<keyword evidence="4 11" id="KW-0347">Helicase</keyword>
<dbReference type="SUPFAM" id="SSF52540">
    <property type="entry name" value="P-loop containing nucleoside triphosphate hydrolases"/>
    <property type="match status" value="1"/>
</dbReference>
<dbReference type="GO" id="GO:0005829">
    <property type="term" value="C:cytosol"/>
    <property type="evidence" value="ECO:0007669"/>
    <property type="project" value="TreeGrafter"/>
</dbReference>
<comment type="catalytic activity">
    <reaction evidence="8">
        <text>Couples ATP hydrolysis with the unwinding of duplex DNA by translocating in the 3'-5' direction.</text>
        <dbReference type="EC" id="5.6.2.4"/>
    </reaction>
</comment>
<dbReference type="InterPro" id="IPR014016">
    <property type="entry name" value="UvrD-like_ATP-bd"/>
</dbReference>
<evidence type="ECO:0000256" key="6">
    <source>
        <dbReference type="ARBA" id="ARBA00023125"/>
    </source>
</evidence>
<name>A0A1M4VTT9_9CLOT</name>
<evidence type="ECO:0000259" key="12">
    <source>
        <dbReference type="PROSITE" id="PS51198"/>
    </source>
</evidence>
<evidence type="ECO:0000256" key="9">
    <source>
        <dbReference type="ARBA" id="ARBA00034808"/>
    </source>
</evidence>
<dbReference type="InterPro" id="IPR013986">
    <property type="entry name" value="DExx_box_DNA_helicase_dom_sf"/>
</dbReference>
<comment type="similarity">
    <text evidence="1">Belongs to the helicase family. UvrD subfamily.</text>
</comment>
<dbReference type="PROSITE" id="PS51198">
    <property type="entry name" value="UVRD_HELICASE_ATP_BIND"/>
    <property type="match status" value="1"/>
</dbReference>
<dbReference type="InterPro" id="IPR000212">
    <property type="entry name" value="DNA_helicase_UvrD/REP"/>
</dbReference>
<keyword evidence="5 11" id="KW-0067">ATP-binding</keyword>
<evidence type="ECO:0000256" key="2">
    <source>
        <dbReference type="ARBA" id="ARBA00022741"/>
    </source>
</evidence>
<comment type="catalytic activity">
    <reaction evidence="10">
        <text>ATP + H2O = ADP + phosphate + H(+)</text>
        <dbReference type="Rhea" id="RHEA:13065"/>
        <dbReference type="ChEBI" id="CHEBI:15377"/>
        <dbReference type="ChEBI" id="CHEBI:15378"/>
        <dbReference type="ChEBI" id="CHEBI:30616"/>
        <dbReference type="ChEBI" id="CHEBI:43474"/>
        <dbReference type="ChEBI" id="CHEBI:456216"/>
        <dbReference type="EC" id="5.6.2.4"/>
    </reaction>
</comment>
<feature type="binding site" evidence="11">
    <location>
        <begin position="27"/>
        <end position="34"/>
    </location>
    <ligand>
        <name>ATP</name>
        <dbReference type="ChEBI" id="CHEBI:30616"/>
    </ligand>
</feature>
<evidence type="ECO:0000256" key="8">
    <source>
        <dbReference type="ARBA" id="ARBA00034617"/>
    </source>
</evidence>
<evidence type="ECO:0000256" key="5">
    <source>
        <dbReference type="ARBA" id="ARBA00022840"/>
    </source>
</evidence>
<feature type="domain" description="UvrD-like helicase ATP-binding" evidence="12">
    <location>
        <begin position="6"/>
        <end position="268"/>
    </location>
</feature>
<keyword evidence="6" id="KW-0238">DNA-binding</keyword>